<evidence type="ECO:0000313" key="2">
    <source>
        <dbReference type="Proteomes" id="UP000650081"/>
    </source>
</evidence>
<proteinExistence type="predicted"/>
<dbReference type="RefSeq" id="WP_187467149.1">
    <property type="nucleotide sequence ID" value="NZ_JACSIT010000118.1"/>
</dbReference>
<keyword evidence="2" id="KW-1185">Reference proteome</keyword>
<gene>
    <name evidence="1" type="ORF">H9S92_13040</name>
</gene>
<dbReference type="Proteomes" id="UP000650081">
    <property type="component" value="Unassembled WGS sequence"/>
</dbReference>
<name>A0A923T9I4_9BACT</name>
<organism evidence="1 2">
    <name type="scientific">Neolewinella lacunae</name>
    <dbReference type="NCBI Taxonomy" id="1517758"/>
    <lineage>
        <taxon>Bacteria</taxon>
        <taxon>Pseudomonadati</taxon>
        <taxon>Bacteroidota</taxon>
        <taxon>Saprospiria</taxon>
        <taxon>Saprospirales</taxon>
        <taxon>Lewinellaceae</taxon>
        <taxon>Neolewinella</taxon>
    </lineage>
</organism>
<dbReference type="EMBL" id="JACSIT010000118">
    <property type="protein sequence ID" value="MBC6995098.1"/>
    <property type="molecule type" value="Genomic_DNA"/>
</dbReference>
<sequence length="75" mass="8181">MEEGQKTLLEALAARKIPVLRVEGKMLFLAQNYQVEIEGPALFKLSEDGYVVGPFDAAEELADFVAEDLGGRGLL</sequence>
<protein>
    <submittedName>
        <fullName evidence="1">Uncharacterized protein</fullName>
    </submittedName>
</protein>
<dbReference type="AlphaFoldDB" id="A0A923T9I4"/>
<comment type="caution">
    <text evidence="1">The sequence shown here is derived from an EMBL/GenBank/DDBJ whole genome shotgun (WGS) entry which is preliminary data.</text>
</comment>
<evidence type="ECO:0000313" key="1">
    <source>
        <dbReference type="EMBL" id="MBC6995098.1"/>
    </source>
</evidence>
<accession>A0A923T9I4</accession>
<reference evidence="1" key="1">
    <citation type="submission" date="2020-08" db="EMBL/GenBank/DDBJ databases">
        <title>Lewinella bacteria from marine environments.</title>
        <authorList>
            <person name="Zhong Y."/>
        </authorList>
    </citation>
    <scope>NUCLEOTIDE SEQUENCE</scope>
    <source>
        <strain evidence="1">KCTC 42187</strain>
    </source>
</reference>